<gene>
    <name evidence="2" type="ORF">Ga0080559_TMP3633</name>
</gene>
<evidence type="ECO:0000313" key="3">
    <source>
        <dbReference type="Proteomes" id="UP000186559"/>
    </source>
</evidence>
<dbReference type="KEGG" id="tpro:Ga0080559_TMP3633"/>
<dbReference type="EMBL" id="CP014796">
    <property type="protein sequence ID" value="APX24429.1"/>
    <property type="molecule type" value="Genomic_DNA"/>
</dbReference>
<feature type="region of interest" description="Disordered" evidence="1">
    <location>
        <begin position="1"/>
        <end position="43"/>
    </location>
</feature>
<sequence length="43" mass="4684">MSPVVKRQAVARHTGNRPTQVLLHRRGQMSCQSCPAGRSATLP</sequence>
<reference evidence="2 3" key="1">
    <citation type="submission" date="2016-03" db="EMBL/GenBank/DDBJ databases">
        <title>Deep-sea bacteria in the southern Pacific.</title>
        <authorList>
            <person name="Tang K."/>
        </authorList>
    </citation>
    <scope>NUCLEOTIDE SEQUENCE [LARGE SCALE GENOMIC DNA]</scope>
    <source>
        <strain evidence="2 3">JLT2016</strain>
    </source>
</reference>
<organism evidence="2 3">
    <name type="scientific">Salipiger profundus</name>
    <dbReference type="NCBI Taxonomy" id="1229727"/>
    <lineage>
        <taxon>Bacteria</taxon>
        <taxon>Pseudomonadati</taxon>
        <taxon>Pseudomonadota</taxon>
        <taxon>Alphaproteobacteria</taxon>
        <taxon>Rhodobacterales</taxon>
        <taxon>Roseobacteraceae</taxon>
        <taxon>Salipiger</taxon>
    </lineage>
</organism>
<dbReference type="STRING" id="1229727.Ga0080559_TMP3633"/>
<evidence type="ECO:0000256" key="1">
    <source>
        <dbReference type="SAM" id="MobiDB-lite"/>
    </source>
</evidence>
<evidence type="ECO:0000313" key="2">
    <source>
        <dbReference type="EMBL" id="APX24429.1"/>
    </source>
</evidence>
<accession>A0A1U7D8G9</accession>
<dbReference type="Proteomes" id="UP000186559">
    <property type="component" value="Chromosome"/>
</dbReference>
<keyword evidence="3" id="KW-1185">Reference proteome</keyword>
<dbReference type="AlphaFoldDB" id="A0A1U7D8G9"/>
<name>A0A1U7D8G9_9RHOB</name>
<protein>
    <submittedName>
        <fullName evidence="2">Uncharacterized protein</fullName>
    </submittedName>
</protein>
<proteinExistence type="predicted"/>